<gene>
    <name evidence="3" type="ORF">HK097_000942</name>
</gene>
<reference evidence="3" key="1">
    <citation type="submission" date="2020-05" db="EMBL/GenBank/DDBJ databases">
        <title>Phylogenomic resolution of chytrid fungi.</title>
        <authorList>
            <person name="Stajich J.E."/>
            <person name="Amses K."/>
            <person name="Simmons R."/>
            <person name="Seto K."/>
            <person name="Myers J."/>
            <person name="Bonds A."/>
            <person name="Quandt C.A."/>
            <person name="Barry K."/>
            <person name="Liu P."/>
            <person name="Grigoriev I."/>
            <person name="Longcore J.E."/>
            <person name="James T.Y."/>
        </authorList>
    </citation>
    <scope>NUCLEOTIDE SEQUENCE</scope>
    <source>
        <strain evidence="3">JEL0318</strain>
    </source>
</reference>
<evidence type="ECO:0000256" key="2">
    <source>
        <dbReference type="SAM" id="SignalP"/>
    </source>
</evidence>
<keyword evidence="4" id="KW-1185">Reference proteome</keyword>
<comment type="caution">
    <text evidence="3">The sequence shown here is derived from an EMBL/GenBank/DDBJ whole genome shotgun (WGS) entry which is preliminary data.</text>
</comment>
<keyword evidence="2" id="KW-0732">Signal</keyword>
<sequence>MNPSRITLLTLALASSALAQNSTANTPKSNDAVLPSDFTQPCGADLLIDDFAQQRTFAAPNGETKRLNALGGDWGQYGGNYTISTTARTLSIVPARGAQVYPADPKVAPGSEPTFNWFYTQFSDQRAPGAFDKACANLTPFTAFEFDALAPRGFDFNITFTMRAVGDCKTRIYDSVYHPFSKYYTTPGTKQTIRLPFSDFVKNWAGEDVNWAWNKDMTWVNLVNASPRDALVISNVWLKGATCGAANGTTTTPTSGAPGGASRSGGAADPTATTPVTQGSGAGVAAGVGKAVVGVAAVVAAAAML</sequence>
<feature type="region of interest" description="Disordered" evidence="1">
    <location>
        <begin position="247"/>
        <end position="274"/>
    </location>
</feature>
<dbReference type="Proteomes" id="UP001212841">
    <property type="component" value="Unassembled WGS sequence"/>
</dbReference>
<proteinExistence type="predicted"/>
<organism evidence="3 4">
    <name type="scientific">Rhizophlyctis rosea</name>
    <dbReference type="NCBI Taxonomy" id="64517"/>
    <lineage>
        <taxon>Eukaryota</taxon>
        <taxon>Fungi</taxon>
        <taxon>Fungi incertae sedis</taxon>
        <taxon>Chytridiomycota</taxon>
        <taxon>Chytridiomycota incertae sedis</taxon>
        <taxon>Chytridiomycetes</taxon>
        <taxon>Rhizophlyctidales</taxon>
        <taxon>Rhizophlyctidaceae</taxon>
        <taxon>Rhizophlyctis</taxon>
    </lineage>
</organism>
<dbReference type="EMBL" id="JADGJD010001182">
    <property type="protein sequence ID" value="KAJ3046354.1"/>
    <property type="molecule type" value="Genomic_DNA"/>
</dbReference>
<dbReference type="AlphaFoldDB" id="A0AAD5S7Q2"/>
<protein>
    <submittedName>
        <fullName evidence="3">Uncharacterized protein</fullName>
    </submittedName>
</protein>
<accession>A0AAD5S7Q2</accession>
<evidence type="ECO:0000313" key="3">
    <source>
        <dbReference type="EMBL" id="KAJ3046354.1"/>
    </source>
</evidence>
<evidence type="ECO:0000256" key="1">
    <source>
        <dbReference type="SAM" id="MobiDB-lite"/>
    </source>
</evidence>
<evidence type="ECO:0000313" key="4">
    <source>
        <dbReference type="Proteomes" id="UP001212841"/>
    </source>
</evidence>
<feature type="signal peptide" evidence="2">
    <location>
        <begin position="1"/>
        <end position="19"/>
    </location>
</feature>
<name>A0AAD5S7Q2_9FUNG</name>
<feature type="compositionally biased region" description="Low complexity" evidence="1">
    <location>
        <begin position="247"/>
        <end position="256"/>
    </location>
</feature>
<feature type="chain" id="PRO_5042211909" evidence="2">
    <location>
        <begin position="20"/>
        <end position="305"/>
    </location>
</feature>